<dbReference type="InterPro" id="IPR009772">
    <property type="entry name" value="CDC123"/>
</dbReference>
<feature type="region of interest" description="Disordered" evidence="2">
    <location>
        <begin position="73"/>
        <end position="108"/>
    </location>
</feature>
<proteinExistence type="inferred from homology"/>
<dbReference type="Pfam" id="PF07065">
    <property type="entry name" value="D123"/>
    <property type="match status" value="1"/>
</dbReference>
<comment type="similarity">
    <text evidence="1">Belongs to the CDC123 family.</text>
</comment>
<organism evidence="3">
    <name type="scientific">Phaffia rhodozyma</name>
    <name type="common">Yeast</name>
    <name type="synonym">Xanthophyllomyces dendrorhous</name>
    <dbReference type="NCBI Taxonomy" id="264483"/>
    <lineage>
        <taxon>Eukaryota</taxon>
        <taxon>Fungi</taxon>
        <taxon>Dikarya</taxon>
        <taxon>Basidiomycota</taxon>
        <taxon>Agaricomycotina</taxon>
        <taxon>Tremellomycetes</taxon>
        <taxon>Cystofilobasidiales</taxon>
        <taxon>Mrakiaceae</taxon>
        <taxon>Phaffia</taxon>
    </lineage>
</organism>
<evidence type="ECO:0000256" key="1">
    <source>
        <dbReference type="ARBA" id="ARBA00011047"/>
    </source>
</evidence>
<dbReference type="AlphaFoldDB" id="A0A0F7SS30"/>
<protein>
    <submittedName>
        <fullName evidence="3">Uncharacterized conserved protein</fullName>
    </submittedName>
</protein>
<accession>A0A0F7SS30</accession>
<feature type="compositionally biased region" description="Acidic residues" evidence="2">
    <location>
        <begin position="73"/>
        <end position="95"/>
    </location>
</feature>
<dbReference type="PANTHER" id="PTHR15323">
    <property type="entry name" value="D123 PROTEIN"/>
    <property type="match status" value="1"/>
</dbReference>
<sequence length="424" mass="47659">MPVPAPSPPQVVPTLTRSKLRHFRFSEWYPVFRRVSIRGTVFKFSPEEQVTFTKWFDEDGMRLPDGVLLEDLESHDDDADDDDDDDDDDVADDDSSSSSSSTPPVYSLPRLTSHIASTFTTFKPSGVFPKLNSVCPQDAQWILPFPLPMKCPSIEDLFMVLKASGLMNGVMEALNQTRTDGEEAVDGVIEDETEDQGQGELLEMVLKKWYDLDRSREFRMFIRDNTLLGICQRDTNFYEHLVDPDTQAKIHQSLLEFFDTTIRGKFAGGPDYVVDVYMTSNLSSAHIVDFSPYHPFHTSPLLFSYEQLHELYLSTLSSPSCTGSESSSLSRDSHPIDALSALSLSDLPASQTTPDDDDEEEQDVEVITSLPLLLMIPSRAHPMAARNAPAWPAYPVDVNCIGGGRDIEEFKKVWEEEVREAARN</sequence>
<evidence type="ECO:0000256" key="2">
    <source>
        <dbReference type="SAM" id="MobiDB-lite"/>
    </source>
</evidence>
<dbReference type="PANTHER" id="PTHR15323:SF6">
    <property type="entry name" value="CELL DIVISION CYCLE PROTEIN 123 HOMOLOG"/>
    <property type="match status" value="1"/>
</dbReference>
<name>A0A0F7SS30_PHARH</name>
<evidence type="ECO:0000313" key="3">
    <source>
        <dbReference type="EMBL" id="CED83305.1"/>
    </source>
</evidence>
<dbReference type="EMBL" id="LN483142">
    <property type="protein sequence ID" value="CED83305.1"/>
    <property type="molecule type" value="Genomic_DNA"/>
</dbReference>
<reference evidence="3" key="1">
    <citation type="submission" date="2014-08" db="EMBL/GenBank/DDBJ databases">
        <authorList>
            <person name="Sharma Rahul"/>
            <person name="Thines Marco"/>
        </authorList>
    </citation>
    <scope>NUCLEOTIDE SEQUENCE</scope>
</reference>
<dbReference type="GO" id="GO:0005737">
    <property type="term" value="C:cytoplasm"/>
    <property type="evidence" value="ECO:0007669"/>
    <property type="project" value="TreeGrafter"/>
</dbReference>